<keyword evidence="1" id="KW-0479">Metal-binding</keyword>
<dbReference type="SMART" id="SM00849">
    <property type="entry name" value="Lactamase_B"/>
    <property type="match status" value="1"/>
</dbReference>
<dbReference type="InterPro" id="IPR029228">
    <property type="entry name" value="Alkyl_sulf_dimr"/>
</dbReference>
<feature type="signal peptide" evidence="5">
    <location>
        <begin position="1"/>
        <end position="19"/>
    </location>
</feature>
<dbReference type="SUPFAM" id="SSF56281">
    <property type="entry name" value="Metallo-hydrolase/oxidoreductase"/>
    <property type="match status" value="1"/>
</dbReference>
<dbReference type="InterPro" id="IPR038536">
    <property type="entry name" value="Alkyl/aryl-sulf_dimr_sf"/>
</dbReference>
<reference evidence="7" key="1">
    <citation type="submission" date="2020-08" db="EMBL/GenBank/DDBJ databases">
        <title>Ramlibacter sp. GTP1 16S ribosomal RNA gene genome sequencing and assembly.</title>
        <authorList>
            <person name="Kang M."/>
        </authorList>
    </citation>
    <scope>NUCLEOTIDE SEQUENCE</scope>
    <source>
        <strain evidence="7">GTP1</strain>
    </source>
</reference>
<dbReference type="Gene3D" id="1.25.40.880">
    <property type="entry name" value="Alkyl sulfatase, dimerisation domain"/>
    <property type="match status" value="1"/>
</dbReference>
<keyword evidence="5" id="KW-0732">Signal</keyword>
<dbReference type="Gene3D" id="3.60.15.30">
    <property type="entry name" value="Metallo-beta-lactamase domain"/>
    <property type="match status" value="1"/>
</dbReference>
<dbReference type="Pfam" id="PF14864">
    <property type="entry name" value="Alkyl_sulf_C"/>
    <property type="match status" value="1"/>
</dbReference>
<dbReference type="FunFam" id="3.60.15.30:FF:000001">
    <property type="entry name" value="Alkyl/aryl-sulfatase BDS1"/>
    <property type="match status" value="1"/>
</dbReference>
<dbReference type="EMBL" id="JACORU010000008">
    <property type="protein sequence ID" value="MBC5766992.1"/>
    <property type="molecule type" value="Genomic_DNA"/>
</dbReference>
<evidence type="ECO:0000256" key="4">
    <source>
        <dbReference type="ARBA" id="ARBA00033751"/>
    </source>
</evidence>
<dbReference type="GO" id="GO:0046872">
    <property type="term" value="F:metal ion binding"/>
    <property type="evidence" value="ECO:0007669"/>
    <property type="project" value="UniProtKB-KW"/>
</dbReference>
<proteinExistence type="inferred from homology"/>
<evidence type="ECO:0000259" key="6">
    <source>
        <dbReference type="SMART" id="SM00849"/>
    </source>
</evidence>
<evidence type="ECO:0000256" key="5">
    <source>
        <dbReference type="SAM" id="SignalP"/>
    </source>
</evidence>
<dbReference type="RefSeq" id="WP_187083474.1">
    <property type="nucleotide sequence ID" value="NZ_JACORU010000008.1"/>
</dbReference>
<organism evidence="7 8">
    <name type="scientific">Ramlibacter albus</name>
    <dbReference type="NCBI Taxonomy" id="2079448"/>
    <lineage>
        <taxon>Bacteria</taxon>
        <taxon>Pseudomonadati</taxon>
        <taxon>Pseudomonadota</taxon>
        <taxon>Betaproteobacteria</taxon>
        <taxon>Burkholderiales</taxon>
        <taxon>Comamonadaceae</taxon>
        <taxon>Ramlibacter</taxon>
    </lineage>
</organism>
<dbReference type="SUPFAM" id="SSF55718">
    <property type="entry name" value="SCP-like"/>
    <property type="match status" value="1"/>
</dbReference>
<name>A0A923M9X6_9BURK</name>
<sequence length="655" mass="71043">MESRTLRLGAAGAMLAALASCTNTVSHDGVPPAGAAPATAAANRAFTALPLGDAQDFEDAKRGLIARPEGQIKAANGTVLAEFAEWDFIKGEAPSTVNPSLWRHAKLNASAGLYKVTDGIWQVRGFDISNVTLVEGKTGWIVVDPLTAKESAAAAMAFARKHLGDKPVSAVVFTHAHADHFGGVLGVVTPEEVAQRKLPIIASEGFMEEATSENMMVGTAMARRSMYQFGKNLPRSATGNVDTGLGKGVVYGSVGILQPTLVITKPTEEHVVDGVRFVFHNVPGAECPAELTFSIPERKAYGGAEVLAQTMHNLLPVRGAKVRDALRWSAYMQSALEQLGDAEVYFGQHNWPIWGNQRIAEFIRAHRDVYKYTHDQTVRMINAGYTPREIAEKVKLPKSLQAHFGARGYYGDVRHNVKAVYQFYLGAYDGNPANLDPLPPAESGKRYVELSGGADKVLAAARAAYDKGEFRWAAELLNHLVLSSPSKEARELLARSYEQMAYMAEATTWRNSYLTAAMELREGPPKKGVDRSYFIDALSQTPVERFLEALAAALDAGAAEGKDLKVNLVFTDTKESFVLWLENSVMHHRKGPVDSSANATLTLTRPVFVKMMAGTAGVKDTLLSSDLKVAGSSIDLVRFFTLFDKPTGTFPIVTR</sequence>
<accession>A0A923M9X6</accession>
<keyword evidence="8" id="KW-1185">Reference proteome</keyword>
<dbReference type="PANTHER" id="PTHR43223">
    <property type="entry name" value="ALKYL/ARYL-SULFATASE"/>
    <property type="match status" value="1"/>
</dbReference>
<evidence type="ECO:0000256" key="3">
    <source>
        <dbReference type="ARBA" id="ARBA00022833"/>
    </source>
</evidence>
<dbReference type="Pfam" id="PF14863">
    <property type="entry name" value="Alkyl_sulf_dimr"/>
    <property type="match status" value="1"/>
</dbReference>
<dbReference type="Proteomes" id="UP000596827">
    <property type="component" value="Unassembled WGS sequence"/>
</dbReference>
<feature type="domain" description="Metallo-beta-lactamase" evidence="6">
    <location>
        <begin position="128"/>
        <end position="349"/>
    </location>
</feature>
<dbReference type="InterPro" id="IPR052195">
    <property type="entry name" value="Bact_Alkyl/Aryl-Sulfatase"/>
</dbReference>
<dbReference type="PANTHER" id="PTHR43223:SF1">
    <property type="entry name" value="ALKYL_ARYL-SULFATASE BDS1"/>
    <property type="match status" value="1"/>
</dbReference>
<gene>
    <name evidence="7" type="ORF">H8R02_21175</name>
</gene>
<evidence type="ECO:0000256" key="1">
    <source>
        <dbReference type="ARBA" id="ARBA00022723"/>
    </source>
</evidence>
<keyword evidence="2" id="KW-0378">Hydrolase</keyword>
<dbReference type="AlphaFoldDB" id="A0A923M9X6"/>
<comment type="caution">
    <text evidence="7">The sequence shown here is derived from an EMBL/GenBank/DDBJ whole genome shotgun (WGS) entry which is preliminary data.</text>
</comment>
<evidence type="ECO:0000313" key="8">
    <source>
        <dbReference type="Proteomes" id="UP000596827"/>
    </source>
</evidence>
<protein>
    <submittedName>
        <fullName evidence="7">MBL fold metallo-hydrolase</fullName>
    </submittedName>
</protein>
<dbReference type="Pfam" id="PF00753">
    <property type="entry name" value="Lactamase_B"/>
    <property type="match status" value="1"/>
</dbReference>
<dbReference type="GO" id="GO:0018741">
    <property type="term" value="F:linear primary-alkylsulfatase activity"/>
    <property type="evidence" value="ECO:0007669"/>
    <property type="project" value="InterPro"/>
</dbReference>
<evidence type="ECO:0000256" key="2">
    <source>
        <dbReference type="ARBA" id="ARBA00022801"/>
    </source>
</evidence>
<comment type="similarity">
    <text evidence="4">Belongs to the metallo-beta-lactamase superfamily. Type III sulfatase family.</text>
</comment>
<dbReference type="InterPro" id="IPR036866">
    <property type="entry name" value="RibonucZ/Hydroxyglut_hydro"/>
</dbReference>
<keyword evidence="3" id="KW-0862">Zinc</keyword>
<evidence type="ECO:0000313" key="7">
    <source>
        <dbReference type="EMBL" id="MBC5766992.1"/>
    </source>
</evidence>
<dbReference type="GO" id="GO:0046983">
    <property type="term" value="F:protein dimerization activity"/>
    <property type="evidence" value="ECO:0007669"/>
    <property type="project" value="InterPro"/>
</dbReference>
<dbReference type="InterPro" id="IPR036527">
    <property type="entry name" value="SCP2_sterol-bd_dom_sf"/>
</dbReference>
<dbReference type="PROSITE" id="PS51257">
    <property type="entry name" value="PROKAR_LIPOPROTEIN"/>
    <property type="match status" value="1"/>
</dbReference>
<feature type="chain" id="PRO_5038001194" evidence="5">
    <location>
        <begin position="20"/>
        <end position="655"/>
    </location>
</feature>
<dbReference type="InterPro" id="IPR029229">
    <property type="entry name" value="Alkyl_sulf_C"/>
</dbReference>
<dbReference type="InterPro" id="IPR044097">
    <property type="entry name" value="Bds1/SdsA1_MBL-fold"/>
</dbReference>
<dbReference type="CDD" id="cd07710">
    <property type="entry name" value="arylsulfatase_Sdsa1-like_MBL-fold"/>
    <property type="match status" value="1"/>
</dbReference>
<dbReference type="Gene3D" id="3.30.1050.10">
    <property type="entry name" value="SCP2 sterol-binding domain"/>
    <property type="match status" value="1"/>
</dbReference>
<dbReference type="GO" id="GO:0018909">
    <property type="term" value="P:dodecyl sulfate metabolic process"/>
    <property type="evidence" value="ECO:0007669"/>
    <property type="project" value="InterPro"/>
</dbReference>
<dbReference type="InterPro" id="IPR001279">
    <property type="entry name" value="Metallo-B-lactamas"/>
</dbReference>